<proteinExistence type="predicted"/>
<organism evidence="1 2">
    <name type="scientific">Niallia hominis</name>
    <dbReference type="NCBI Taxonomy" id="3133173"/>
    <lineage>
        <taxon>Bacteria</taxon>
        <taxon>Bacillati</taxon>
        <taxon>Bacillota</taxon>
        <taxon>Bacilli</taxon>
        <taxon>Bacillales</taxon>
        <taxon>Bacillaceae</taxon>
        <taxon>Niallia</taxon>
    </lineage>
</organism>
<comment type="caution">
    <text evidence="1">The sequence shown here is derived from an EMBL/GenBank/DDBJ whole genome shotgun (WGS) entry which is preliminary data.</text>
</comment>
<evidence type="ECO:0000313" key="2">
    <source>
        <dbReference type="Proteomes" id="UP001465426"/>
    </source>
</evidence>
<gene>
    <name evidence="1" type="ORF">WMO63_18075</name>
</gene>
<accession>A0ABV1F2J5</accession>
<dbReference type="Proteomes" id="UP001465426">
    <property type="component" value="Unassembled WGS sequence"/>
</dbReference>
<evidence type="ECO:0000313" key="1">
    <source>
        <dbReference type="EMBL" id="MEQ2467566.1"/>
    </source>
</evidence>
<sequence>MEEQKGTNLSNYDSVTDRVIAEDSDVLSVSIKTNLDPKNVLKDNPYFDKSKTYSEEELEKLKKFFGG</sequence>
<dbReference type="EMBL" id="JBBMFN010000056">
    <property type="protein sequence ID" value="MEQ2467566.1"/>
    <property type="molecule type" value="Genomic_DNA"/>
</dbReference>
<protein>
    <submittedName>
        <fullName evidence="1">Uncharacterized protein</fullName>
    </submittedName>
</protein>
<reference evidence="1 2" key="1">
    <citation type="submission" date="2024-03" db="EMBL/GenBank/DDBJ databases">
        <title>Human intestinal bacterial collection.</title>
        <authorList>
            <person name="Pauvert C."/>
            <person name="Hitch T.C.A."/>
            <person name="Clavel T."/>
        </authorList>
    </citation>
    <scope>NUCLEOTIDE SEQUENCE [LARGE SCALE GENOMIC DNA]</scope>
    <source>
        <strain evidence="1 2">CLA-SR-H024</strain>
    </source>
</reference>
<keyword evidence="2" id="KW-1185">Reference proteome</keyword>
<dbReference type="RefSeq" id="WP_031538773.1">
    <property type="nucleotide sequence ID" value="NZ_JBBMFN010000056.1"/>
</dbReference>
<name>A0ABV1F2J5_9BACI</name>